<evidence type="ECO:0000259" key="1">
    <source>
        <dbReference type="PROSITE" id="PS50851"/>
    </source>
</evidence>
<proteinExistence type="predicted"/>
<dbReference type="InterPro" id="IPR036061">
    <property type="entry name" value="CheW-like_dom_sf"/>
</dbReference>
<sequence>MSNVIEEFEDEFEDDEDIDEGKFLTFTVGDESYGLEIIYVTEILGIQKITEVPELPEYVRGIVSLRGQIIPVIDIRLKFKKPFREYDEKTCIIVVEIQDISVGIIVDAVLEVVTIQTEEIVPPPDINEGYGRKYIRGIGVISNEVKLLLDCNKLLNNDEIQDLEQQRIDM</sequence>
<dbReference type="PANTHER" id="PTHR22617">
    <property type="entry name" value="CHEMOTAXIS SENSOR HISTIDINE KINASE-RELATED"/>
    <property type="match status" value="1"/>
</dbReference>
<dbReference type="GO" id="GO:0006935">
    <property type="term" value="P:chemotaxis"/>
    <property type="evidence" value="ECO:0007669"/>
    <property type="project" value="InterPro"/>
</dbReference>
<dbReference type="RefSeq" id="WP_148567063.1">
    <property type="nucleotide sequence ID" value="NZ_RXYA01000007.1"/>
</dbReference>
<gene>
    <name evidence="2" type="ORF">GH810_15880</name>
</gene>
<protein>
    <submittedName>
        <fullName evidence="2">Chemotaxis protein CheW</fullName>
    </submittedName>
</protein>
<dbReference type="OrthoDB" id="9794382at2"/>
<dbReference type="Gene3D" id="2.40.50.180">
    <property type="entry name" value="CheA-289, Domain 4"/>
    <property type="match status" value="1"/>
</dbReference>
<keyword evidence="3" id="KW-1185">Reference proteome</keyword>
<dbReference type="AlphaFoldDB" id="A0A923I4I2"/>
<name>A0A923I4I2_9FIRM</name>
<dbReference type="GO" id="GO:0005829">
    <property type="term" value="C:cytosol"/>
    <property type="evidence" value="ECO:0007669"/>
    <property type="project" value="TreeGrafter"/>
</dbReference>
<dbReference type="InterPro" id="IPR039315">
    <property type="entry name" value="CheW"/>
</dbReference>
<dbReference type="SMART" id="SM00260">
    <property type="entry name" value="CheW"/>
    <property type="match status" value="1"/>
</dbReference>
<dbReference type="PANTHER" id="PTHR22617:SF23">
    <property type="entry name" value="CHEMOTAXIS PROTEIN CHEW"/>
    <property type="match status" value="1"/>
</dbReference>
<dbReference type="EMBL" id="WJBD01000025">
    <property type="protein sequence ID" value="MBC3889783.1"/>
    <property type="molecule type" value="Genomic_DNA"/>
</dbReference>
<dbReference type="Pfam" id="PF01584">
    <property type="entry name" value="CheW"/>
    <property type="match status" value="1"/>
</dbReference>
<comment type="caution">
    <text evidence="2">The sequence shown here is derived from an EMBL/GenBank/DDBJ whole genome shotgun (WGS) entry which is preliminary data.</text>
</comment>
<dbReference type="Proteomes" id="UP000616595">
    <property type="component" value="Unassembled WGS sequence"/>
</dbReference>
<dbReference type="InterPro" id="IPR002545">
    <property type="entry name" value="CheW-lke_dom"/>
</dbReference>
<dbReference type="Gene3D" id="2.30.30.40">
    <property type="entry name" value="SH3 Domains"/>
    <property type="match status" value="1"/>
</dbReference>
<evidence type="ECO:0000313" key="3">
    <source>
        <dbReference type="Proteomes" id="UP000616595"/>
    </source>
</evidence>
<dbReference type="GO" id="GO:0007165">
    <property type="term" value="P:signal transduction"/>
    <property type="evidence" value="ECO:0007669"/>
    <property type="project" value="InterPro"/>
</dbReference>
<reference evidence="2" key="1">
    <citation type="submission" date="2019-10" db="EMBL/GenBank/DDBJ databases">
        <authorList>
            <person name="Ross D.E."/>
            <person name="Gulliver D."/>
        </authorList>
    </citation>
    <scope>NUCLEOTIDE SEQUENCE</scope>
    <source>
        <strain evidence="2">DER-2019</strain>
    </source>
</reference>
<accession>A0A923I4I2</accession>
<dbReference type="PROSITE" id="PS50851">
    <property type="entry name" value="CHEW"/>
    <property type="match status" value="1"/>
</dbReference>
<feature type="domain" description="CheW-like" evidence="1">
    <location>
        <begin position="20"/>
        <end position="160"/>
    </location>
</feature>
<evidence type="ECO:0000313" key="2">
    <source>
        <dbReference type="EMBL" id="MBC3889783.1"/>
    </source>
</evidence>
<organism evidence="2 3">
    <name type="scientific">Acetobacterium paludosum</name>
    <dbReference type="NCBI Taxonomy" id="52693"/>
    <lineage>
        <taxon>Bacteria</taxon>
        <taxon>Bacillati</taxon>
        <taxon>Bacillota</taxon>
        <taxon>Clostridia</taxon>
        <taxon>Eubacteriales</taxon>
        <taxon>Eubacteriaceae</taxon>
        <taxon>Acetobacterium</taxon>
    </lineage>
</organism>
<dbReference type="SUPFAM" id="SSF50341">
    <property type="entry name" value="CheW-like"/>
    <property type="match status" value="1"/>
</dbReference>
<reference evidence="2" key="2">
    <citation type="submission" date="2020-10" db="EMBL/GenBank/DDBJ databases">
        <title>Comparative genomics of the Acetobacterium genus.</title>
        <authorList>
            <person name="Marshall C."/>
            <person name="May H."/>
            <person name="Norman S."/>
        </authorList>
    </citation>
    <scope>NUCLEOTIDE SEQUENCE</scope>
    <source>
        <strain evidence="2">DER-2019</strain>
    </source>
</reference>